<dbReference type="EMBL" id="OFTC01000032">
    <property type="protein sequence ID" value="SOZ37805.1"/>
    <property type="molecule type" value="Genomic_DNA"/>
</dbReference>
<reference evidence="2 3" key="1">
    <citation type="submission" date="2018-01" db="EMBL/GenBank/DDBJ databases">
        <authorList>
            <person name="Clerissi C."/>
        </authorList>
    </citation>
    <scope>NUCLEOTIDE SEQUENCE [LARGE SCALE GENOMIC DNA]</scope>
    <source>
        <strain evidence="2">Cupriavidus taiwanensis STM 6082</strain>
    </source>
</reference>
<comment type="caution">
    <text evidence="2">The sequence shown here is derived from an EMBL/GenBank/DDBJ whole genome shotgun (WGS) entry which is preliminary data.</text>
</comment>
<dbReference type="Proteomes" id="UP000256710">
    <property type="component" value="Unassembled WGS sequence"/>
</dbReference>
<organism evidence="2 3">
    <name type="scientific">Cupriavidus neocaledonicus</name>
    <dbReference type="NCBI Taxonomy" id="1040979"/>
    <lineage>
        <taxon>Bacteria</taxon>
        <taxon>Pseudomonadati</taxon>
        <taxon>Pseudomonadota</taxon>
        <taxon>Betaproteobacteria</taxon>
        <taxon>Burkholderiales</taxon>
        <taxon>Burkholderiaceae</taxon>
        <taxon>Cupriavidus</taxon>
    </lineage>
</organism>
<evidence type="ECO:0000256" key="1">
    <source>
        <dbReference type="SAM" id="MobiDB-lite"/>
    </source>
</evidence>
<sequence>MSSEGLGKEAMGRIAGKRRDKGRGQAAQILTDFAGPG</sequence>
<evidence type="ECO:0000313" key="3">
    <source>
        <dbReference type="Proteomes" id="UP000256710"/>
    </source>
</evidence>
<accession>A0ABY1V542</accession>
<gene>
    <name evidence="2" type="ORF">CBM2605_B10022</name>
</gene>
<feature type="region of interest" description="Disordered" evidence="1">
    <location>
        <begin position="1"/>
        <end position="37"/>
    </location>
</feature>
<name>A0ABY1V542_9BURK</name>
<evidence type="ECO:0000313" key="2">
    <source>
        <dbReference type="EMBL" id="SOZ37805.1"/>
    </source>
</evidence>
<feature type="compositionally biased region" description="Basic and acidic residues" evidence="1">
    <location>
        <begin position="1"/>
        <end position="11"/>
    </location>
</feature>
<keyword evidence="3" id="KW-1185">Reference proteome</keyword>
<evidence type="ECO:0008006" key="4">
    <source>
        <dbReference type="Google" id="ProtNLM"/>
    </source>
</evidence>
<protein>
    <recommendedName>
        <fullName evidence="4">Transposase</fullName>
    </recommendedName>
</protein>
<proteinExistence type="predicted"/>